<feature type="binding site" evidence="5">
    <location>
        <position position="67"/>
    </location>
    <ligand>
        <name>Mg(2+)</name>
        <dbReference type="ChEBI" id="CHEBI:18420"/>
        <label>1</label>
        <note>catalytic</note>
    </ligand>
</feature>
<organism evidence="6 7">
    <name type="scientific">Devosia geojensis</name>
    <dbReference type="NCBI Taxonomy" id="443610"/>
    <lineage>
        <taxon>Bacteria</taxon>
        <taxon>Pseudomonadati</taxon>
        <taxon>Pseudomonadota</taxon>
        <taxon>Alphaproteobacteria</taxon>
        <taxon>Hyphomicrobiales</taxon>
        <taxon>Devosiaceae</taxon>
        <taxon>Devosia</taxon>
    </lineage>
</organism>
<dbReference type="PROSITE" id="PS00629">
    <property type="entry name" value="IMP_1"/>
    <property type="match status" value="1"/>
</dbReference>
<dbReference type="GO" id="GO:0008934">
    <property type="term" value="F:inositol monophosphate 1-phosphatase activity"/>
    <property type="evidence" value="ECO:0007669"/>
    <property type="project" value="TreeGrafter"/>
</dbReference>
<dbReference type="RefSeq" id="WP_046109919.1">
    <property type="nucleotide sequence ID" value="NZ_JZEX01000147.1"/>
</dbReference>
<dbReference type="Proteomes" id="UP000033632">
    <property type="component" value="Unassembled WGS sequence"/>
</dbReference>
<dbReference type="EMBL" id="JZEX01000147">
    <property type="protein sequence ID" value="KKB10507.1"/>
    <property type="molecule type" value="Genomic_DNA"/>
</dbReference>
<evidence type="ECO:0000256" key="2">
    <source>
        <dbReference type="ARBA" id="ARBA00022723"/>
    </source>
</evidence>
<dbReference type="STRING" id="443610.VE25_17355"/>
<dbReference type="PANTHER" id="PTHR20854:SF4">
    <property type="entry name" value="INOSITOL-1-MONOPHOSPHATASE-RELATED"/>
    <property type="match status" value="1"/>
</dbReference>
<dbReference type="GO" id="GO:0046872">
    <property type="term" value="F:metal ion binding"/>
    <property type="evidence" value="ECO:0007669"/>
    <property type="project" value="UniProtKB-KW"/>
</dbReference>
<dbReference type="AlphaFoldDB" id="A0A0F5FQP2"/>
<dbReference type="Gene3D" id="3.30.540.10">
    <property type="entry name" value="Fructose-1,6-Bisphosphatase, subunit A, domain 1"/>
    <property type="match status" value="1"/>
</dbReference>
<dbReference type="PANTHER" id="PTHR20854">
    <property type="entry name" value="INOSITOL MONOPHOSPHATASE"/>
    <property type="match status" value="1"/>
</dbReference>
<dbReference type="InterPro" id="IPR000760">
    <property type="entry name" value="Inositol_monophosphatase-like"/>
</dbReference>
<comment type="similarity">
    <text evidence="1">Belongs to the inositol monophosphatase superfamily.</text>
</comment>
<dbReference type="InterPro" id="IPR020583">
    <property type="entry name" value="Inositol_monoP_metal-BS"/>
</dbReference>
<evidence type="ECO:0000313" key="7">
    <source>
        <dbReference type="Proteomes" id="UP000033632"/>
    </source>
</evidence>
<evidence type="ECO:0000313" key="6">
    <source>
        <dbReference type="EMBL" id="KKB10507.1"/>
    </source>
</evidence>
<proteinExistence type="inferred from homology"/>
<feature type="binding site" evidence="5">
    <location>
        <position position="93"/>
    </location>
    <ligand>
        <name>Mg(2+)</name>
        <dbReference type="ChEBI" id="CHEBI:18420"/>
        <label>2</label>
    </ligand>
</feature>
<evidence type="ECO:0000256" key="4">
    <source>
        <dbReference type="ARBA" id="ARBA00022842"/>
    </source>
</evidence>
<evidence type="ECO:0000256" key="5">
    <source>
        <dbReference type="PIRSR" id="PIRSR600760-2"/>
    </source>
</evidence>
<evidence type="ECO:0000256" key="1">
    <source>
        <dbReference type="ARBA" id="ARBA00009759"/>
    </source>
</evidence>
<dbReference type="SUPFAM" id="SSF56655">
    <property type="entry name" value="Carbohydrate phosphatase"/>
    <property type="match status" value="1"/>
</dbReference>
<dbReference type="GO" id="GO:0007165">
    <property type="term" value="P:signal transduction"/>
    <property type="evidence" value="ECO:0007669"/>
    <property type="project" value="TreeGrafter"/>
</dbReference>
<protein>
    <submittedName>
        <fullName evidence="6">Inositol monophosphatase</fullName>
    </submittedName>
</protein>
<comment type="caution">
    <text evidence="6">The sequence shown here is derived from an EMBL/GenBank/DDBJ whole genome shotgun (WGS) entry which is preliminary data.</text>
</comment>
<feature type="binding site" evidence="5">
    <location>
        <position position="90"/>
    </location>
    <ligand>
        <name>Mg(2+)</name>
        <dbReference type="ChEBI" id="CHEBI:18420"/>
        <label>2</label>
    </ligand>
</feature>
<reference evidence="6 7" key="1">
    <citation type="submission" date="2015-03" db="EMBL/GenBank/DDBJ databases">
        <authorList>
            <person name="Hassan Y.I."/>
            <person name="Lepp D."/>
            <person name="Li X.-Z."/>
            <person name="Zhou T."/>
        </authorList>
    </citation>
    <scope>NUCLEOTIDE SEQUENCE [LARGE SCALE GENOMIC DNA]</scope>
    <source>
        <strain evidence="6 7">BD-c194</strain>
    </source>
</reference>
<gene>
    <name evidence="6" type="ORF">VE25_17355</name>
</gene>
<keyword evidence="7" id="KW-1185">Reference proteome</keyword>
<dbReference type="PATRIC" id="fig|443610.3.peg.1771"/>
<accession>A0A0F5FQP2</accession>
<sequence length="270" mass="29359">MNIERLAEVLRQAAQDEIMPRFRRLDEGAIRTKSSATDLVTEADEAAERAITAAIQAHNPDHLVIGEEAVAANPALLDSSVEEGITIFIDPVDGTYNFASGLPLFAVMAGVVQNGRTVAGVIYDPLGDDWILAEKGAGAWQKFPDGRMNRLRFAAPLPIAEMTGAASTSFLPVDQRRRIMANLAQVAISANYRCAGHEYRLAAGGHLHFLMYNKLMPWDHLAGCLIVAEAGAYVARFDGSPYGPQHRDGGLLVAPDEASWQALRREVFTF</sequence>
<comment type="cofactor">
    <cofactor evidence="5">
        <name>Mg(2+)</name>
        <dbReference type="ChEBI" id="CHEBI:18420"/>
    </cofactor>
</comment>
<evidence type="ECO:0000256" key="3">
    <source>
        <dbReference type="ARBA" id="ARBA00022801"/>
    </source>
</evidence>
<keyword evidence="3" id="KW-0378">Hydrolase</keyword>
<feature type="binding site" evidence="5">
    <location>
        <position position="219"/>
    </location>
    <ligand>
        <name>Mg(2+)</name>
        <dbReference type="ChEBI" id="CHEBI:18420"/>
        <label>1</label>
        <note>catalytic</note>
    </ligand>
</feature>
<keyword evidence="4 5" id="KW-0460">Magnesium</keyword>
<keyword evidence="2 5" id="KW-0479">Metal-binding</keyword>
<dbReference type="Pfam" id="PF00459">
    <property type="entry name" value="Inositol_P"/>
    <property type="match status" value="1"/>
</dbReference>
<dbReference type="Gene3D" id="3.40.190.80">
    <property type="match status" value="1"/>
</dbReference>
<dbReference type="PRINTS" id="PR00377">
    <property type="entry name" value="IMPHPHTASES"/>
</dbReference>
<dbReference type="GO" id="GO:0006020">
    <property type="term" value="P:inositol metabolic process"/>
    <property type="evidence" value="ECO:0007669"/>
    <property type="project" value="TreeGrafter"/>
</dbReference>
<name>A0A0F5FQP2_9HYPH</name>
<dbReference type="OrthoDB" id="9785695at2"/>